<proteinExistence type="predicted"/>
<name>A0ABY7QCA7_9ACTN</name>
<sequence>MLRMVDVTVRPAIGFSGIARAGSGRRVRGSHGPADAPARHPDASRVPGPGRLVASGYIGTRRRCRLPRAVCAMVLALASALTWVVTGPLDTARAATACTATLCVLNASAADALYVHPGSVQVTGSILVNSTNSQAALVSGATSVIANGGTIGGPAAPGGFATSSGGSYSPAPTNQPAGTDPYASLAQCPAASACPTTPSPPFPTVNHISGNQTISPGVYSSISSLGGMLTLNPGTYVITSTIGLTISGGKLNGTGVTIYLACPSYPTACAAGTSGAPFTVQSGGKTTFSAPTTGAFTGLSVIADRNNTAGVSVAGNGTWLTGGGVLYTAAGKLTAASGGKASFTGAVVDSVETNGSNSSQISVIPTTGTLSISVPAPAGLGSAAPSGTVSAALGSVTVSDQRGLSTSSWTATVSATNFTTGGATAAETITTSNVDYWSGAATNTNGTVTATPGQSNAAAEQALSSARTAFTSSGSGSNSTSWIPTLVVNIPAAAVHGTYTGTVTHSVA</sequence>
<accession>A0ABY7QCA7</accession>
<gene>
    <name evidence="3" type="ORF">O1G21_33680</name>
</gene>
<evidence type="ECO:0000313" key="4">
    <source>
        <dbReference type="Proteomes" id="UP001212821"/>
    </source>
</evidence>
<feature type="region of interest" description="Disordered" evidence="1">
    <location>
        <begin position="22"/>
        <end position="46"/>
    </location>
</feature>
<keyword evidence="2" id="KW-0472">Membrane</keyword>
<evidence type="ECO:0000256" key="2">
    <source>
        <dbReference type="SAM" id="Phobius"/>
    </source>
</evidence>
<reference evidence="4" key="1">
    <citation type="submission" date="2022-12" db="EMBL/GenBank/DDBJ databases">
        <authorList>
            <person name="Mo P."/>
        </authorList>
    </citation>
    <scope>NUCLEOTIDE SEQUENCE [LARGE SCALE GENOMIC DNA]</scope>
    <source>
        <strain evidence="4">HUAS 3-15</strain>
    </source>
</reference>
<dbReference type="EMBL" id="CP115450">
    <property type="protein sequence ID" value="WBP90325.1"/>
    <property type="molecule type" value="Genomic_DNA"/>
</dbReference>
<evidence type="ECO:0000313" key="3">
    <source>
        <dbReference type="EMBL" id="WBP90325.1"/>
    </source>
</evidence>
<organism evidence="3 4">
    <name type="scientific">Kitasatospora cathayae</name>
    <dbReference type="NCBI Taxonomy" id="3004092"/>
    <lineage>
        <taxon>Bacteria</taxon>
        <taxon>Bacillati</taxon>
        <taxon>Actinomycetota</taxon>
        <taxon>Actinomycetes</taxon>
        <taxon>Kitasatosporales</taxon>
        <taxon>Streptomycetaceae</taxon>
        <taxon>Kitasatospora</taxon>
    </lineage>
</organism>
<dbReference type="RefSeq" id="WP_270149035.1">
    <property type="nucleotide sequence ID" value="NZ_CP115450.1"/>
</dbReference>
<protein>
    <submittedName>
        <fullName evidence="3">Uncharacterized protein</fullName>
    </submittedName>
</protein>
<keyword evidence="4" id="KW-1185">Reference proteome</keyword>
<keyword evidence="2" id="KW-0812">Transmembrane</keyword>
<keyword evidence="2" id="KW-1133">Transmembrane helix</keyword>
<dbReference type="Proteomes" id="UP001212821">
    <property type="component" value="Chromosome"/>
</dbReference>
<feature type="transmembrane region" description="Helical" evidence="2">
    <location>
        <begin position="69"/>
        <end position="89"/>
    </location>
</feature>
<evidence type="ECO:0000256" key="1">
    <source>
        <dbReference type="SAM" id="MobiDB-lite"/>
    </source>
</evidence>